<dbReference type="AlphaFoldDB" id="A0A8J7C4Y2"/>
<reference evidence="1" key="1">
    <citation type="submission" date="2020-09" db="EMBL/GenBank/DDBJ databases">
        <title>Iningainema tapete sp. nov. (Scytonemataceae, Cyanobacteria) from greenhouses in central Florida (USA) produces two types of nodularin with biosynthetic potential for microcystin-LR and anabaenopeptins.</title>
        <authorList>
            <person name="Berthold D.E."/>
            <person name="Lefler F.W."/>
            <person name="Huang I.-S."/>
            <person name="Abdulla H."/>
            <person name="Zimba P.V."/>
            <person name="Laughinghouse H.D. IV."/>
        </authorList>
    </citation>
    <scope>NUCLEOTIDE SEQUENCE</scope>
    <source>
        <strain evidence="1">BLCCT55</strain>
    </source>
</reference>
<evidence type="ECO:0000313" key="2">
    <source>
        <dbReference type="Proteomes" id="UP000629098"/>
    </source>
</evidence>
<dbReference type="Proteomes" id="UP000629098">
    <property type="component" value="Unassembled WGS sequence"/>
</dbReference>
<dbReference type="RefSeq" id="WP_190826593.1">
    <property type="nucleotide sequence ID" value="NZ_CAWPPI010000036.1"/>
</dbReference>
<evidence type="ECO:0000313" key="1">
    <source>
        <dbReference type="EMBL" id="MBD2772259.1"/>
    </source>
</evidence>
<sequence>MKIRGIKRGQTIELLEQLNNIPDGTEIIVDIQQIQLMSDEERRLKLKEFFETDWEGREDFIKTMEELEKEKDAERERLYKHSS</sequence>
<proteinExistence type="predicted"/>
<keyword evidence="2" id="KW-1185">Reference proteome</keyword>
<comment type="caution">
    <text evidence="1">The sequence shown here is derived from an EMBL/GenBank/DDBJ whole genome shotgun (WGS) entry which is preliminary data.</text>
</comment>
<accession>A0A8J7C4Y2</accession>
<protein>
    <submittedName>
        <fullName evidence="1">Uncharacterized protein</fullName>
    </submittedName>
</protein>
<gene>
    <name evidence="1" type="ORF">ICL16_09250</name>
</gene>
<name>A0A8J7C4Y2_9CYAN</name>
<dbReference type="EMBL" id="JACXAE010000036">
    <property type="protein sequence ID" value="MBD2772259.1"/>
    <property type="molecule type" value="Genomic_DNA"/>
</dbReference>
<organism evidence="1 2">
    <name type="scientific">Iningainema tapete BLCC-T55</name>
    <dbReference type="NCBI Taxonomy" id="2748662"/>
    <lineage>
        <taxon>Bacteria</taxon>
        <taxon>Bacillati</taxon>
        <taxon>Cyanobacteriota</taxon>
        <taxon>Cyanophyceae</taxon>
        <taxon>Nostocales</taxon>
        <taxon>Scytonemataceae</taxon>
        <taxon>Iningainema tapete</taxon>
    </lineage>
</organism>